<dbReference type="InterPro" id="IPR025295">
    <property type="entry name" value="eCIS_core_dom"/>
</dbReference>
<dbReference type="Gene3D" id="3.40.390.10">
    <property type="entry name" value="Collagenase (Catalytic Domain)"/>
    <property type="match status" value="1"/>
</dbReference>
<accession>A0A4P6L999</accession>
<feature type="region of interest" description="Disordered" evidence="1">
    <location>
        <begin position="1"/>
        <end position="29"/>
    </location>
</feature>
<dbReference type="OrthoDB" id="7387101at2"/>
<dbReference type="KEGG" id="plue:EWM63_28935"/>
<proteinExistence type="predicted"/>
<evidence type="ECO:0000313" key="3">
    <source>
        <dbReference type="EMBL" id="QBE67572.1"/>
    </source>
</evidence>
<gene>
    <name evidence="3" type="ORF">EWM63_28935</name>
</gene>
<dbReference type="Pfam" id="PF13699">
    <property type="entry name" value="eCIS_core"/>
    <property type="match status" value="1"/>
</dbReference>
<dbReference type="InterPro" id="IPR024079">
    <property type="entry name" value="MetalloPept_cat_dom_sf"/>
</dbReference>
<evidence type="ECO:0000259" key="2">
    <source>
        <dbReference type="Pfam" id="PF13699"/>
    </source>
</evidence>
<dbReference type="GO" id="GO:0008237">
    <property type="term" value="F:metallopeptidase activity"/>
    <property type="evidence" value="ECO:0007669"/>
    <property type="project" value="InterPro"/>
</dbReference>
<dbReference type="EMBL" id="CP035913">
    <property type="protein sequence ID" value="QBE67572.1"/>
    <property type="molecule type" value="Genomic_DNA"/>
</dbReference>
<organism evidence="3 4">
    <name type="scientific">Pseudoduganella lutea</name>
    <dbReference type="NCBI Taxonomy" id="321985"/>
    <lineage>
        <taxon>Bacteria</taxon>
        <taxon>Pseudomonadati</taxon>
        <taxon>Pseudomonadota</taxon>
        <taxon>Betaproteobacteria</taxon>
        <taxon>Burkholderiales</taxon>
        <taxon>Oxalobacteraceae</taxon>
        <taxon>Telluria group</taxon>
        <taxon>Pseudoduganella</taxon>
    </lineage>
</organism>
<dbReference type="Proteomes" id="UP000290637">
    <property type="component" value="Chromosome"/>
</dbReference>
<name>A0A4P6L999_9BURK</name>
<evidence type="ECO:0000256" key="1">
    <source>
        <dbReference type="SAM" id="MobiDB-lite"/>
    </source>
</evidence>
<dbReference type="AlphaFoldDB" id="A0A4P6L999"/>
<dbReference type="SUPFAM" id="SSF55486">
    <property type="entry name" value="Metalloproteases ('zincins'), catalytic domain"/>
    <property type="match status" value="1"/>
</dbReference>
<protein>
    <submittedName>
        <fullName evidence="3">DUF4157 domain-containing protein</fullName>
    </submittedName>
</protein>
<sequence>MRKPGPGRVPALAAAPGGSATGGEPAAPASVDAVLRSPGQALDGPTRDFFGSGYGHDFSNVRVHADGAAAQSARQMDALAYTVGRDIVFDSGQLAPHTPAGRQLLAHELAHVVQQSAAGPAGARVQRRVRRENVSCQAAGLTNPDLTGDEVVAALEAADTEAIGLAQLAEDELTAQLASVQGGAAPDAAFNTILQEELGLTLSNPAHFPLVRQMASRYRRVRETLESGFLRYMCRGGTSTKLVGCTAGDCTNNFAFTCPGNRLMVLCQAFWDSPGDRGLTLLHEPFHIWFHMPQHAPNALRRADALCYESFVLRVAGQAAPNSCAGHTAG</sequence>
<keyword evidence="4" id="KW-1185">Reference proteome</keyword>
<evidence type="ECO:0000313" key="4">
    <source>
        <dbReference type="Proteomes" id="UP000290637"/>
    </source>
</evidence>
<reference evidence="3 4" key="1">
    <citation type="submission" date="2019-02" db="EMBL/GenBank/DDBJ databases">
        <title>Draft Genome Sequences of Six Type Strains of the Genus Massilia.</title>
        <authorList>
            <person name="Miess H."/>
            <person name="Frediansyhah A."/>
            <person name="Gross H."/>
        </authorList>
    </citation>
    <scope>NUCLEOTIDE SEQUENCE [LARGE SCALE GENOMIC DNA]</scope>
    <source>
        <strain evidence="3 4">DSM 17473</strain>
    </source>
</reference>
<feature type="domain" description="eCIS core" evidence="2">
    <location>
        <begin position="42"/>
        <end position="118"/>
    </location>
</feature>